<dbReference type="EMBL" id="BARU01021558">
    <property type="protein sequence ID" value="GAH47898.1"/>
    <property type="molecule type" value="Genomic_DNA"/>
</dbReference>
<accession>X1HRI2</accession>
<feature type="non-terminal residue" evidence="1">
    <location>
        <position position="30"/>
    </location>
</feature>
<evidence type="ECO:0000313" key="1">
    <source>
        <dbReference type="EMBL" id="GAH47898.1"/>
    </source>
</evidence>
<reference evidence="1" key="1">
    <citation type="journal article" date="2014" name="Front. Microbiol.">
        <title>High frequency of phylogenetically diverse reductive dehalogenase-homologous genes in deep subseafloor sedimentary metagenomes.</title>
        <authorList>
            <person name="Kawai M."/>
            <person name="Futagami T."/>
            <person name="Toyoda A."/>
            <person name="Takaki Y."/>
            <person name="Nishi S."/>
            <person name="Hori S."/>
            <person name="Arai W."/>
            <person name="Tsubouchi T."/>
            <person name="Morono Y."/>
            <person name="Uchiyama I."/>
            <person name="Ito T."/>
            <person name="Fujiyama A."/>
            <person name="Inagaki F."/>
            <person name="Takami H."/>
        </authorList>
    </citation>
    <scope>NUCLEOTIDE SEQUENCE</scope>
    <source>
        <strain evidence="1">Expedition CK06-06</strain>
    </source>
</reference>
<comment type="caution">
    <text evidence="1">The sequence shown here is derived from an EMBL/GenBank/DDBJ whole genome shotgun (WGS) entry which is preliminary data.</text>
</comment>
<name>X1HRI2_9ZZZZ</name>
<protein>
    <submittedName>
        <fullName evidence="1">Uncharacterized protein</fullName>
    </submittedName>
</protein>
<proteinExistence type="predicted"/>
<sequence length="30" mass="3556">MLYKKIENRVWDKRISVKYVGYIPAPFGPS</sequence>
<dbReference type="AlphaFoldDB" id="X1HRI2"/>
<organism evidence="1">
    <name type="scientific">marine sediment metagenome</name>
    <dbReference type="NCBI Taxonomy" id="412755"/>
    <lineage>
        <taxon>unclassified sequences</taxon>
        <taxon>metagenomes</taxon>
        <taxon>ecological metagenomes</taxon>
    </lineage>
</organism>
<gene>
    <name evidence="1" type="ORF">S03H2_35275</name>
</gene>